<name>A0A3P7J9B6_STRVU</name>
<protein>
    <submittedName>
        <fullName evidence="1">Uncharacterized protein</fullName>
    </submittedName>
</protein>
<proteinExistence type="predicted"/>
<sequence>MESTTEILHQFLSLVNIRVKPLYPQWKITTRILLTEVRAAIQTMKAATALGPDHISANLLRAEGCLHEILAAHLPSKGKDSRPVEKFPNNSAS</sequence>
<reference evidence="1 2" key="1">
    <citation type="submission" date="2018-11" db="EMBL/GenBank/DDBJ databases">
        <authorList>
            <consortium name="Pathogen Informatics"/>
        </authorList>
    </citation>
    <scope>NUCLEOTIDE SEQUENCE [LARGE SCALE GENOMIC DNA]</scope>
</reference>
<evidence type="ECO:0000313" key="2">
    <source>
        <dbReference type="Proteomes" id="UP000270094"/>
    </source>
</evidence>
<gene>
    <name evidence="1" type="ORF">SVUK_LOCUS12241</name>
</gene>
<dbReference type="OrthoDB" id="410104at2759"/>
<evidence type="ECO:0000313" key="1">
    <source>
        <dbReference type="EMBL" id="VDM77243.1"/>
    </source>
</evidence>
<dbReference type="EMBL" id="UYYB01098748">
    <property type="protein sequence ID" value="VDM77243.1"/>
    <property type="molecule type" value="Genomic_DNA"/>
</dbReference>
<dbReference type="AlphaFoldDB" id="A0A3P7J9B6"/>
<accession>A0A3P7J9B6</accession>
<organism evidence="1 2">
    <name type="scientific">Strongylus vulgaris</name>
    <name type="common">Blood worm</name>
    <dbReference type="NCBI Taxonomy" id="40348"/>
    <lineage>
        <taxon>Eukaryota</taxon>
        <taxon>Metazoa</taxon>
        <taxon>Ecdysozoa</taxon>
        <taxon>Nematoda</taxon>
        <taxon>Chromadorea</taxon>
        <taxon>Rhabditida</taxon>
        <taxon>Rhabditina</taxon>
        <taxon>Rhabditomorpha</taxon>
        <taxon>Strongyloidea</taxon>
        <taxon>Strongylidae</taxon>
        <taxon>Strongylus</taxon>
    </lineage>
</organism>
<dbReference type="Proteomes" id="UP000270094">
    <property type="component" value="Unassembled WGS sequence"/>
</dbReference>
<keyword evidence="2" id="KW-1185">Reference proteome</keyword>